<feature type="transmembrane region" description="Helical" evidence="1">
    <location>
        <begin position="20"/>
        <end position="38"/>
    </location>
</feature>
<reference evidence="2 3" key="1">
    <citation type="submission" date="2019-02" db="EMBL/GenBank/DDBJ databases">
        <authorList>
            <person name="Khodamoradi S."/>
            <person name="Hahnke R.L."/>
            <person name="Kaempfer P."/>
            <person name="Schumann P."/>
            <person name="Rohde M."/>
            <person name="Steinert M."/>
            <person name="Luzhetskyy A."/>
            <person name="Wink J."/>
            <person name="Ruckert C."/>
        </authorList>
    </citation>
    <scope>NUCLEOTIDE SEQUENCE [LARGE SCALE GENOMIC DNA]</scope>
    <source>
        <strain evidence="2 3">M2</strain>
    </source>
</reference>
<keyword evidence="1" id="KW-0472">Membrane</keyword>
<evidence type="ECO:0000313" key="3">
    <source>
        <dbReference type="Proteomes" id="UP000292235"/>
    </source>
</evidence>
<protein>
    <submittedName>
        <fullName evidence="2">Uncharacterized protein</fullName>
    </submittedName>
</protein>
<keyword evidence="1" id="KW-1133">Transmembrane helix</keyword>
<dbReference type="EMBL" id="CP036455">
    <property type="protein sequence ID" value="QBI55198.1"/>
    <property type="molecule type" value="Genomic_DNA"/>
</dbReference>
<dbReference type="AlphaFoldDB" id="A0A4P6Q3E3"/>
<dbReference type="Proteomes" id="UP000292235">
    <property type="component" value="Chromosome"/>
</dbReference>
<sequence length="90" mass="9400">MSADTPAGRHTAKAFDVRTIIALLFVIYGVVLTAMGIFQGAEKTEVNLNLWSGLGMLVFSLLMGGWVLLKPLNVPDGGESESGTGSGSES</sequence>
<evidence type="ECO:0000256" key="1">
    <source>
        <dbReference type="SAM" id="Phobius"/>
    </source>
</evidence>
<dbReference type="OrthoDB" id="5196985at2"/>
<keyword evidence="1" id="KW-0812">Transmembrane</keyword>
<feature type="transmembrane region" description="Helical" evidence="1">
    <location>
        <begin position="50"/>
        <end position="69"/>
    </location>
</feature>
<evidence type="ECO:0000313" key="2">
    <source>
        <dbReference type="EMBL" id="QBI55198.1"/>
    </source>
</evidence>
<dbReference type="RefSeq" id="WP_131099246.1">
    <property type="nucleotide sequence ID" value="NZ_CP036455.1"/>
</dbReference>
<gene>
    <name evidence="2" type="ORF">EKD16_17150</name>
</gene>
<organism evidence="2 3">
    <name type="scientific">Streptomonospora litoralis</name>
    <dbReference type="NCBI Taxonomy" id="2498135"/>
    <lineage>
        <taxon>Bacteria</taxon>
        <taxon>Bacillati</taxon>
        <taxon>Actinomycetota</taxon>
        <taxon>Actinomycetes</taxon>
        <taxon>Streptosporangiales</taxon>
        <taxon>Nocardiopsidaceae</taxon>
        <taxon>Streptomonospora</taxon>
    </lineage>
</organism>
<name>A0A4P6Q3E3_9ACTN</name>
<dbReference type="KEGG" id="strr:EKD16_17150"/>
<accession>A0A4P6Q3E3</accession>
<keyword evidence="3" id="KW-1185">Reference proteome</keyword>
<proteinExistence type="predicted"/>